<evidence type="ECO:0000256" key="2">
    <source>
        <dbReference type="ARBA" id="ARBA00022801"/>
    </source>
</evidence>
<organism evidence="3 4">
    <name type="scientific">Acidiluteibacter ferrifornacis</name>
    <dbReference type="NCBI Taxonomy" id="2692424"/>
    <lineage>
        <taxon>Bacteria</taxon>
        <taxon>Pseudomonadati</taxon>
        <taxon>Bacteroidota</taxon>
        <taxon>Flavobacteriia</taxon>
        <taxon>Flavobacteriales</taxon>
        <taxon>Cryomorphaceae</taxon>
        <taxon>Acidiluteibacter</taxon>
    </lineage>
</organism>
<evidence type="ECO:0000256" key="1">
    <source>
        <dbReference type="ARBA" id="ARBA00022723"/>
    </source>
</evidence>
<dbReference type="GO" id="GO:0046872">
    <property type="term" value="F:metal ion binding"/>
    <property type="evidence" value="ECO:0007669"/>
    <property type="project" value="UniProtKB-KW"/>
</dbReference>
<reference evidence="3 4" key="1">
    <citation type="submission" date="2019-12" db="EMBL/GenBank/DDBJ databases">
        <authorList>
            <person name="Zhao J."/>
        </authorList>
    </citation>
    <scope>NUCLEOTIDE SEQUENCE [LARGE SCALE GENOMIC DNA]</scope>
    <source>
        <strain evidence="3 4">S-15</strain>
    </source>
</reference>
<dbReference type="Gene3D" id="3.30.540.30">
    <property type="match status" value="1"/>
</dbReference>
<keyword evidence="1" id="KW-0479">Metal-binding</keyword>
<keyword evidence="2 3" id="KW-0378">Hydrolase</keyword>
<dbReference type="PANTHER" id="PTHR23422:SF9">
    <property type="entry name" value="ZN-DEPENDENT HYDROLASE"/>
    <property type="match status" value="1"/>
</dbReference>
<dbReference type="InterPro" id="IPR039461">
    <property type="entry name" value="Peptidase_M49"/>
</dbReference>
<protein>
    <submittedName>
        <fullName evidence="3">Zn-dependent hydrolase</fullName>
    </submittedName>
</protein>
<dbReference type="RefSeq" id="WP_160631778.1">
    <property type="nucleotide sequence ID" value="NZ_WWNE01000003.1"/>
</dbReference>
<dbReference type="Proteomes" id="UP000470771">
    <property type="component" value="Unassembled WGS sequence"/>
</dbReference>
<dbReference type="Pfam" id="PF03571">
    <property type="entry name" value="Peptidase_M49"/>
    <property type="match status" value="1"/>
</dbReference>
<comment type="caution">
    <text evidence="3">The sequence shown here is derived from an EMBL/GenBank/DDBJ whole genome shotgun (WGS) entry which is preliminary data.</text>
</comment>
<dbReference type="GO" id="GO:0005737">
    <property type="term" value="C:cytoplasm"/>
    <property type="evidence" value="ECO:0007669"/>
    <property type="project" value="TreeGrafter"/>
</dbReference>
<dbReference type="PANTHER" id="PTHR23422">
    <property type="entry name" value="DIPEPTIDYL PEPTIDASE III-RELATED"/>
    <property type="match status" value="1"/>
</dbReference>
<sequence length="555" mass="62653">MKKIPFYLAIASVVAIQASCGAPKTPQNEEPKEIKNDTLSKVVKARPEIYAKVALTTDINQLTENEKQVIPLLIEAARLMDEIFWKESIPENINVDLSTLTPDQKLFYQLNYGPWDRLDNFKSFVEGVGEKPLGANFYPADITKAEFEAMSAPDKASLYTIVRRDSSNNLITIPYHQFFKEQVMAADVLEKAAKLTEDKELKKYLTLRAEALRTDKYDPSDIAWLNMQNNTLDLIIGPIENYEDRLYGYKATHEAYVLVKDKVWSEKLKKYVTYLQELQENLPVDATYKSEKPGTDAQLNAYDVVYYAGDCNGGSKTIAVNLPNDEAIQKSVGTRRSQLKNAMRAKFDQILIPISEVLIHESQRKNITFDAFFANTMFHEVAHGLGVKNTIDGKQTVREALKEKYSALEEGKADILGLYMIHQLHGKQVYTDGELMDNYVTFMASIFRSVRFGAASAHGQANMVRFNFFKEKGAFVFNEDKTYSVDFDKMTDAMNELSAIILKLQGDGDYDGVVKLLETKGGIDDQLKTDLQKLNDAGIPVDIYFEQGVEALGLN</sequence>
<gene>
    <name evidence="3" type="ORF">GQN54_02915</name>
</gene>
<accession>A0A6N9NHN7</accession>
<dbReference type="AlphaFoldDB" id="A0A6N9NHN7"/>
<proteinExistence type="predicted"/>
<evidence type="ECO:0000313" key="3">
    <source>
        <dbReference type="EMBL" id="NBG65051.1"/>
    </source>
</evidence>
<dbReference type="GO" id="GO:0008239">
    <property type="term" value="F:dipeptidyl-peptidase activity"/>
    <property type="evidence" value="ECO:0007669"/>
    <property type="project" value="TreeGrafter"/>
</dbReference>
<dbReference type="EMBL" id="WWNE01000003">
    <property type="protein sequence ID" value="NBG65051.1"/>
    <property type="molecule type" value="Genomic_DNA"/>
</dbReference>
<keyword evidence="4" id="KW-1185">Reference proteome</keyword>
<name>A0A6N9NHN7_9FLAO</name>
<evidence type="ECO:0000313" key="4">
    <source>
        <dbReference type="Proteomes" id="UP000470771"/>
    </source>
</evidence>